<feature type="domain" description="Mechanosensitive ion channel MscS C-terminal" evidence="9">
    <location>
        <begin position="172"/>
        <end position="253"/>
    </location>
</feature>
<dbReference type="Proteomes" id="UP000823615">
    <property type="component" value="Unassembled WGS sequence"/>
</dbReference>
<feature type="transmembrane region" description="Helical" evidence="7">
    <location>
        <begin position="49"/>
        <end position="69"/>
    </location>
</feature>
<dbReference type="InterPro" id="IPR011014">
    <property type="entry name" value="MscS_channel_TM-2"/>
</dbReference>
<dbReference type="SUPFAM" id="SSF82689">
    <property type="entry name" value="Mechanosensitive channel protein MscS (YggB), C-terminal domain"/>
    <property type="match status" value="1"/>
</dbReference>
<keyword evidence="3" id="KW-1003">Cell membrane</keyword>
<dbReference type="Pfam" id="PF00924">
    <property type="entry name" value="MS_channel_2nd"/>
    <property type="match status" value="1"/>
</dbReference>
<dbReference type="Gene3D" id="3.30.70.100">
    <property type="match status" value="1"/>
</dbReference>
<dbReference type="Gene3D" id="1.10.287.1260">
    <property type="match status" value="1"/>
</dbReference>
<organism evidence="10 11">
    <name type="scientific">Candidatus Ornithospirochaeta stercoripullorum</name>
    <dbReference type="NCBI Taxonomy" id="2840899"/>
    <lineage>
        <taxon>Bacteria</taxon>
        <taxon>Pseudomonadati</taxon>
        <taxon>Spirochaetota</taxon>
        <taxon>Spirochaetia</taxon>
        <taxon>Spirochaetales</taxon>
        <taxon>Spirochaetaceae</taxon>
        <taxon>Spirochaetaceae incertae sedis</taxon>
        <taxon>Candidatus Ornithospirochaeta</taxon>
    </lineage>
</organism>
<dbReference type="AlphaFoldDB" id="A0A9D9DY28"/>
<comment type="subcellular location">
    <subcellularLocation>
        <location evidence="1">Cell membrane</location>
        <topology evidence="1">Multi-pass membrane protein</topology>
    </subcellularLocation>
</comment>
<comment type="caution">
    <text evidence="10">The sequence shown here is derived from an EMBL/GenBank/DDBJ whole genome shotgun (WGS) entry which is preliminary data.</text>
</comment>
<feature type="domain" description="Mechanosensitive ion channel MscS" evidence="8">
    <location>
        <begin position="98"/>
        <end position="164"/>
    </location>
</feature>
<protein>
    <submittedName>
        <fullName evidence="10">Mechanosensitive ion channel family protein</fullName>
    </submittedName>
</protein>
<dbReference type="InterPro" id="IPR011066">
    <property type="entry name" value="MscS_channel_C_sf"/>
</dbReference>
<reference evidence="10" key="1">
    <citation type="submission" date="2020-10" db="EMBL/GenBank/DDBJ databases">
        <authorList>
            <person name="Gilroy R."/>
        </authorList>
    </citation>
    <scope>NUCLEOTIDE SEQUENCE</scope>
    <source>
        <strain evidence="10">7293</strain>
    </source>
</reference>
<evidence type="ECO:0000313" key="10">
    <source>
        <dbReference type="EMBL" id="MBO8435686.1"/>
    </source>
</evidence>
<evidence type="ECO:0000259" key="9">
    <source>
        <dbReference type="Pfam" id="PF21082"/>
    </source>
</evidence>
<accession>A0A9D9DY28</accession>
<evidence type="ECO:0000256" key="1">
    <source>
        <dbReference type="ARBA" id="ARBA00004651"/>
    </source>
</evidence>
<sequence length="281" mass="31182">MEDNLEAVLNTPLQTVVLVVITLAFGLLAIKLFLLLVKRFLLLSSLDNAIVRFVTTAIRVLLWIALALYCMRLLNIPLGSMIALLSALGVAIGLAIQDSIANVANGLVMIITRPFKVGDYVRIGDDEGTIEELRLMNTVLSTTENKKLILPNKTVFTSRIVNYNTNPLRRLEFIFSIDYSTDLDKAIAVTETACRSCPTVLSSPAPRVELNKAASSSLDLLVWVWCSSSDYWNTYFSVERAVYDAYKEAKIEIPFNQIAVSMRKDSAPRRSRTVKTGGEAK</sequence>
<comment type="similarity">
    <text evidence="2">Belongs to the MscS (TC 1.A.23) family.</text>
</comment>
<feature type="transmembrane region" description="Helical" evidence="7">
    <location>
        <begin position="75"/>
        <end position="96"/>
    </location>
</feature>
<dbReference type="PANTHER" id="PTHR30221">
    <property type="entry name" value="SMALL-CONDUCTANCE MECHANOSENSITIVE CHANNEL"/>
    <property type="match status" value="1"/>
</dbReference>
<evidence type="ECO:0000313" key="11">
    <source>
        <dbReference type="Proteomes" id="UP000823615"/>
    </source>
</evidence>
<proteinExistence type="inferred from homology"/>
<keyword evidence="6 7" id="KW-0472">Membrane</keyword>
<dbReference type="InterPro" id="IPR023408">
    <property type="entry name" value="MscS_beta-dom_sf"/>
</dbReference>
<dbReference type="GO" id="GO:0008381">
    <property type="term" value="F:mechanosensitive monoatomic ion channel activity"/>
    <property type="evidence" value="ECO:0007669"/>
    <property type="project" value="InterPro"/>
</dbReference>
<evidence type="ECO:0000256" key="6">
    <source>
        <dbReference type="ARBA" id="ARBA00023136"/>
    </source>
</evidence>
<evidence type="ECO:0000256" key="3">
    <source>
        <dbReference type="ARBA" id="ARBA00022475"/>
    </source>
</evidence>
<dbReference type="InterPro" id="IPR049278">
    <property type="entry name" value="MS_channel_C"/>
</dbReference>
<dbReference type="PANTHER" id="PTHR30221:SF1">
    <property type="entry name" value="SMALL-CONDUCTANCE MECHANOSENSITIVE CHANNEL"/>
    <property type="match status" value="1"/>
</dbReference>
<dbReference type="InterPro" id="IPR006685">
    <property type="entry name" value="MscS_channel_2nd"/>
</dbReference>
<keyword evidence="4 7" id="KW-0812">Transmembrane</keyword>
<dbReference type="Gene3D" id="2.30.30.60">
    <property type="match status" value="1"/>
</dbReference>
<dbReference type="SUPFAM" id="SSF50182">
    <property type="entry name" value="Sm-like ribonucleoproteins"/>
    <property type="match status" value="1"/>
</dbReference>
<feature type="transmembrane region" description="Helical" evidence="7">
    <location>
        <begin position="12"/>
        <end position="37"/>
    </location>
</feature>
<evidence type="ECO:0000256" key="7">
    <source>
        <dbReference type="SAM" id="Phobius"/>
    </source>
</evidence>
<dbReference type="Pfam" id="PF21082">
    <property type="entry name" value="MS_channel_3rd"/>
    <property type="match status" value="1"/>
</dbReference>
<gene>
    <name evidence="10" type="ORF">IAA97_01730</name>
</gene>
<dbReference type="InterPro" id="IPR045275">
    <property type="entry name" value="MscS_archaea/bacteria_type"/>
</dbReference>
<dbReference type="EMBL" id="JADIMT010000030">
    <property type="protein sequence ID" value="MBO8435686.1"/>
    <property type="molecule type" value="Genomic_DNA"/>
</dbReference>
<evidence type="ECO:0000256" key="4">
    <source>
        <dbReference type="ARBA" id="ARBA00022692"/>
    </source>
</evidence>
<evidence type="ECO:0000256" key="5">
    <source>
        <dbReference type="ARBA" id="ARBA00022989"/>
    </source>
</evidence>
<evidence type="ECO:0000259" key="8">
    <source>
        <dbReference type="Pfam" id="PF00924"/>
    </source>
</evidence>
<dbReference type="GO" id="GO:0005886">
    <property type="term" value="C:plasma membrane"/>
    <property type="evidence" value="ECO:0007669"/>
    <property type="project" value="UniProtKB-SubCell"/>
</dbReference>
<reference evidence="10" key="2">
    <citation type="journal article" date="2021" name="PeerJ">
        <title>Extensive microbial diversity within the chicken gut microbiome revealed by metagenomics and culture.</title>
        <authorList>
            <person name="Gilroy R."/>
            <person name="Ravi A."/>
            <person name="Getino M."/>
            <person name="Pursley I."/>
            <person name="Horton D.L."/>
            <person name="Alikhan N.F."/>
            <person name="Baker D."/>
            <person name="Gharbi K."/>
            <person name="Hall N."/>
            <person name="Watson M."/>
            <person name="Adriaenssens E.M."/>
            <person name="Foster-Nyarko E."/>
            <person name="Jarju S."/>
            <person name="Secka A."/>
            <person name="Antonio M."/>
            <person name="Oren A."/>
            <person name="Chaudhuri R.R."/>
            <person name="La Ragione R."/>
            <person name="Hildebrand F."/>
            <person name="Pallen M.J."/>
        </authorList>
    </citation>
    <scope>NUCLEOTIDE SEQUENCE</scope>
    <source>
        <strain evidence="10">7293</strain>
    </source>
</reference>
<dbReference type="SUPFAM" id="SSF82861">
    <property type="entry name" value="Mechanosensitive channel protein MscS (YggB), transmembrane region"/>
    <property type="match status" value="1"/>
</dbReference>
<keyword evidence="5 7" id="KW-1133">Transmembrane helix</keyword>
<dbReference type="InterPro" id="IPR010920">
    <property type="entry name" value="LSM_dom_sf"/>
</dbReference>
<name>A0A9D9DY28_9SPIO</name>
<evidence type="ECO:0000256" key="2">
    <source>
        <dbReference type="ARBA" id="ARBA00008017"/>
    </source>
</evidence>